<dbReference type="InterPro" id="IPR003870">
    <property type="entry name" value="DUF222"/>
</dbReference>
<evidence type="ECO:0000259" key="3">
    <source>
        <dbReference type="SMART" id="SM00507"/>
    </source>
</evidence>
<dbReference type="Gene3D" id="1.10.30.50">
    <property type="match status" value="1"/>
</dbReference>
<dbReference type="InterPro" id="IPR002711">
    <property type="entry name" value="HNH"/>
</dbReference>
<dbReference type="EMBL" id="JBHRWO010000009">
    <property type="protein sequence ID" value="MFC3492673.1"/>
    <property type="molecule type" value="Genomic_DNA"/>
</dbReference>
<proteinExistence type="inferred from homology"/>
<accession>A0ABV7PYT9</accession>
<evidence type="ECO:0000313" key="4">
    <source>
        <dbReference type="EMBL" id="MFC3492673.1"/>
    </source>
</evidence>
<evidence type="ECO:0000256" key="1">
    <source>
        <dbReference type="ARBA" id="ARBA00023450"/>
    </source>
</evidence>
<protein>
    <submittedName>
        <fullName evidence="4">HNH endonuclease</fullName>
    </submittedName>
</protein>
<reference evidence="5" key="1">
    <citation type="journal article" date="2019" name="Int. J. Syst. Evol. Microbiol.">
        <title>The Global Catalogue of Microorganisms (GCM) 10K type strain sequencing project: providing services to taxonomists for standard genome sequencing and annotation.</title>
        <authorList>
            <consortium name="The Broad Institute Genomics Platform"/>
            <consortium name="The Broad Institute Genome Sequencing Center for Infectious Disease"/>
            <person name="Wu L."/>
            <person name="Ma J."/>
        </authorList>
    </citation>
    <scope>NUCLEOTIDE SEQUENCE [LARGE SCALE GENOMIC DNA]</scope>
    <source>
        <strain evidence="5">CGMCC 4.7396</strain>
    </source>
</reference>
<keyword evidence="4" id="KW-0378">Hydrolase</keyword>
<evidence type="ECO:0000256" key="2">
    <source>
        <dbReference type="SAM" id="MobiDB-lite"/>
    </source>
</evidence>
<dbReference type="RefSeq" id="WP_387973722.1">
    <property type="nucleotide sequence ID" value="NZ_JBHRWO010000009.1"/>
</dbReference>
<dbReference type="Pfam" id="PF01844">
    <property type="entry name" value="HNH"/>
    <property type="match status" value="1"/>
</dbReference>
<feature type="compositionally biased region" description="Basic and acidic residues" evidence="2">
    <location>
        <begin position="377"/>
        <end position="392"/>
    </location>
</feature>
<dbReference type="GO" id="GO:0004519">
    <property type="term" value="F:endonuclease activity"/>
    <property type="evidence" value="ECO:0007669"/>
    <property type="project" value="UniProtKB-KW"/>
</dbReference>
<dbReference type="SMART" id="SM00507">
    <property type="entry name" value="HNHc"/>
    <property type="match status" value="1"/>
</dbReference>
<feature type="region of interest" description="Disordered" evidence="2">
    <location>
        <begin position="291"/>
        <end position="326"/>
    </location>
</feature>
<evidence type="ECO:0000313" key="5">
    <source>
        <dbReference type="Proteomes" id="UP001595712"/>
    </source>
</evidence>
<name>A0ABV7PYT9_9ACTN</name>
<dbReference type="InterPro" id="IPR003615">
    <property type="entry name" value="HNH_nuc"/>
</dbReference>
<comment type="caution">
    <text evidence="4">The sequence shown here is derived from an EMBL/GenBank/DDBJ whole genome shotgun (WGS) entry which is preliminary data.</text>
</comment>
<keyword evidence="5" id="KW-1185">Reference proteome</keyword>
<feature type="non-terminal residue" evidence="4">
    <location>
        <position position="1"/>
    </location>
</feature>
<sequence>LSAELSDTTGRLLDKYLQTACPPPRQEDQDSDGLLPPQEHRHAEALHQLLAGYGSSPQAATRHGHTATLDLTVDIETLQGKDTGRLPLLEGDPISVPRARLLACEGVVIPSVFNYATGEAIELGRALRLPNTALRRKLELEQPGGCAWSGCGRPVAWTEAHHIQHWADGGPTIAENLILLCRFHHGRIHTTGWTVEKTGPGQAIITHHDHAGIQSDPTDTTAGCGCSDWRTDQDMDTEHTGTDWDVFPTGLYRTEWSETMKPDLDALAEAIDRDRALKAMKAARAKCRAKFTTPNQATPAPPQQVTPPIVKAPKPSEPSKPLKVMAGPDREVDYGEPPFLLCPQRATAEGKRRNTSSAARHPYGFGPLSMHRQQTHPGKDPEQAPPIAEERAQPSTQPFVAARLNQNPIDPTGRRTRQG</sequence>
<feature type="compositionally biased region" description="Polar residues" evidence="2">
    <location>
        <begin position="393"/>
        <end position="409"/>
    </location>
</feature>
<dbReference type="Pfam" id="PF02720">
    <property type="entry name" value="DUF222"/>
    <property type="match status" value="1"/>
</dbReference>
<comment type="similarity">
    <text evidence="1">Belongs to the Rv1128c/1148c/1588c/1702c/1945/3466 family.</text>
</comment>
<keyword evidence="4" id="KW-0255">Endonuclease</keyword>
<keyword evidence="4" id="KW-0540">Nuclease</keyword>
<feature type="domain" description="HNH nuclease" evidence="3">
    <location>
        <begin position="134"/>
        <end position="186"/>
    </location>
</feature>
<organism evidence="4 5">
    <name type="scientific">Glycomyces rhizosphaerae</name>
    <dbReference type="NCBI Taxonomy" id="2054422"/>
    <lineage>
        <taxon>Bacteria</taxon>
        <taxon>Bacillati</taxon>
        <taxon>Actinomycetota</taxon>
        <taxon>Actinomycetes</taxon>
        <taxon>Glycomycetales</taxon>
        <taxon>Glycomycetaceae</taxon>
        <taxon>Glycomyces</taxon>
    </lineage>
</organism>
<dbReference type="CDD" id="cd00085">
    <property type="entry name" value="HNHc"/>
    <property type="match status" value="1"/>
</dbReference>
<feature type="region of interest" description="Disordered" evidence="2">
    <location>
        <begin position="347"/>
        <end position="419"/>
    </location>
</feature>
<dbReference type="Proteomes" id="UP001595712">
    <property type="component" value="Unassembled WGS sequence"/>
</dbReference>
<gene>
    <name evidence="4" type="ORF">ACFO8M_09265</name>
</gene>